<dbReference type="OrthoDB" id="9811969at2"/>
<dbReference type="EMBL" id="CP021112">
    <property type="protein sequence ID" value="ARP99076.1"/>
    <property type="molecule type" value="Genomic_DNA"/>
</dbReference>
<keyword evidence="6" id="KW-1185">Reference proteome</keyword>
<sequence>MQIHTVQTIRKIVLYALVVLGVFIFAVTTSVHPGGGTVHEMIEWAGIVLIVTCILGRTWASLYIGGRKIEEFVQTGPYSVTRNPLYFFSFLGAAGVGAQVGSIVLGLICALLAYVVFYVVVRREEDVLSARYGKSYSEYLVRVPRFIPNPSLWHDEPTLTIRPPRVLMTFADALVFLLAVPIAELFEYLQNGGIIPVLLKLP</sequence>
<evidence type="ECO:0000256" key="1">
    <source>
        <dbReference type="ARBA" id="ARBA00004127"/>
    </source>
</evidence>
<accession>A0A1W6ZNV1</accession>
<dbReference type="InterPro" id="IPR052527">
    <property type="entry name" value="Metal_cation-efflux_comp"/>
</dbReference>
<dbReference type="PANTHER" id="PTHR43847:SF1">
    <property type="entry name" value="BLL3993 PROTEIN"/>
    <property type="match status" value="1"/>
</dbReference>
<comment type="subcellular location">
    <subcellularLocation>
        <location evidence="1">Endomembrane system</location>
        <topology evidence="1">Multi-pass membrane protein</topology>
    </subcellularLocation>
</comment>
<dbReference type="RefSeq" id="WP_086087485.1">
    <property type="nucleotide sequence ID" value="NZ_CP021112.1"/>
</dbReference>
<keyword evidence="2" id="KW-0812">Transmembrane</keyword>
<dbReference type="GO" id="GO:0012505">
    <property type="term" value="C:endomembrane system"/>
    <property type="evidence" value="ECO:0007669"/>
    <property type="project" value="UniProtKB-SubCell"/>
</dbReference>
<evidence type="ECO:0000256" key="3">
    <source>
        <dbReference type="ARBA" id="ARBA00022989"/>
    </source>
</evidence>
<dbReference type="InterPro" id="IPR007318">
    <property type="entry name" value="Phopholipid_MeTrfase"/>
</dbReference>
<proteinExistence type="predicted"/>
<name>A0A1W6ZNV1_9HYPH</name>
<dbReference type="KEGG" id="psin:CAK95_08260"/>
<keyword evidence="3" id="KW-1133">Transmembrane helix</keyword>
<dbReference type="STRING" id="1235591.CAK95_08260"/>
<dbReference type="Pfam" id="PF04191">
    <property type="entry name" value="PEMT"/>
    <property type="match status" value="1"/>
</dbReference>
<keyword evidence="4" id="KW-0472">Membrane</keyword>
<reference evidence="5 6" key="1">
    <citation type="submission" date="2017-05" db="EMBL/GenBank/DDBJ databases">
        <title>Full genome sequence of Pseudorhodoplanes sinuspersici.</title>
        <authorList>
            <person name="Dastgheib S.M.M."/>
            <person name="Shavandi M."/>
            <person name="Tirandaz H."/>
        </authorList>
    </citation>
    <scope>NUCLEOTIDE SEQUENCE [LARGE SCALE GENOMIC DNA]</scope>
    <source>
        <strain evidence="5 6">RIPI110</strain>
    </source>
</reference>
<evidence type="ECO:0000313" key="6">
    <source>
        <dbReference type="Proteomes" id="UP000194137"/>
    </source>
</evidence>
<dbReference type="Proteomes" id="UP000194137">
    <property type="component" value="Chromosome"/>
</dbReference>
<evidence type="ECO:0000313" key="5">
    <source>
        <dbReference type="EMBL" id="ARP99076.1"/>
    </source>
</evidence>
<dbReference type="AlphaFoldDB" id="A0A1W6ZNV1"/>
<evidence type="ECO:0000256" key="2">
    <source>
        <dbReference type="ARBA" id="ARBA00022692"/>
    </source>
</evidence>
<organism evidence="5 6">
    <name type="scientific">Pseudorhodoplanes sinuspersici</name>
    <dbReference type="NCBI Taxonomy" id="1235591"/>
    <lineage>
        <taxon>Bacteria</taxon>
        <taxon>Pseudomonadati</taxon>
        <taxon>Pseudomonadota</taxon>
        <taxon>Alphaproteobacteria</taxon>
        <taxon>Hyphomicrobiales</taxon>
        <taxon>Pseudorhodoplanes</taxon>
    </lineage>
</organism>
<dbReference type="PANTHER" id="PTHR43847">
    <property type="entry name" value="BLL3993 PROTEIN"/>
    <property type="match status" value="1"/>
</dbReference>
<gene>
    <name evidence="5" type="ORF">CAK95_08260</name>
</gene>
<dbReference type="Gene3D" id="1.20.120.1630">
    <property type="match status" value="1"/>
</dbReference>
<evidence type="ECO:0000256" key="4">
    <source>
        <dbReference type="ARBA" id="ARBA00023136"/>
    </source>
</evidence>
<protein>
    <submittedName>
        <fullName evidence="5">Uncharacterized protein</fullName>
    </submittedName>
</protein>